<reference evidence="3 4" key="1">
    <citation type="submission" date="2018-02" db="EMBL/GenBank/DDBJ databases">
        <title>Reclassifiation of [Polyangium] brachysporum DSM 7029 as Guopingzhaonella breviflexa gen. nov., sp. nov., a member of the family Comamonadaceae.</title>
        <authorList>
            <person name="Tang B."/>
        </authorList>
    </citation>
    <scope>NUCLEOTIDE SEQUENCE [LARGE SCALE GENOMIC DNA]</scope>
    <source>
        <strain evidence="3 4">DSM 15344</strain>
    </source>
</reference>
<evidence type="ECO:0000313" key="3">
    <source>
        <dbReference type="EMBL" id="PPE71080.1"/>
    </source>
</evidence>
<dbReference type="GO" id="GO:0005737">
    <property type="term" value="C:cytoplasm"/>
    <property type="evidence" value="ECO:0007669"/>
    <property type="project" value="TreeGrafter"/>
</dbReference>
<sequence length="256" mass="27723">MRLALISDIHGNLPALDAVLADIVATGVDAIVNLGDILSGPLWPAETAETAERLMPLRLPTVRGNHERQLLQPLEQLGRTDRHTVERLQPGHLAWIAALPATLRCAEDAVLCCHGTPGSDLTYGMESLEPARQPGGRAAVRAATEEEVRTRMGDVAAQVIVCGHSHVPRVMQLADGRLVVNPGSVGLQAYDDDHGQPHRIETGAPHARYAVIEREMAGWSVQLRAVAYDWEAAARQAEAHGRPDWAVALRTGRMAR</sequence>
<proteinExistence type="inferred from homology"/>
<evidence type="ECO:0000313" key="4">
    <source>
        <dbReference type="Proteomes" id="UP000239406"/>
    </source>
</evidence>
<gene>
    <name evidence="3" type="ORF">C1702_03710</name>
</gene>
<dbReference type="Gene3D" id="3.60.21.10">
    <property type="match status" value="1"/>
</dbReference>
<dbReference type="InterPro" id="IPR050126">
    <property type="entry name" value="Ap4A_hydrolase"/>
</dbReference>
<dbReference type="GO" id="GO:0016791">
    <property type="term" value="F:phosphatase activity"/>
    <property type="evidence" value="ECO:0007669"/>
    <property type="project" value="TreeGrafter"/>
</dbReference>
<keyword evidence="4" id="KW-1185">Reference proteome</keyword>
<organism evidence="3 4">
    <name type="scientific">Caldimonas thermodepolymerans</name>
    <dbReference type="NCBI Taxonomy" id="215580"/>
    <lineage>
        <taxon>Bacteria</taxon>
        <taxon>Pseudomonadati</taxon>
        <taxon>Pseudomonadota</taxon>
        <taxon>Betaproteobacteria</taxon>
        <taxon>Burkholderiales</taxon>
        <taxon>Sphaerotilaceae</taxon>
        <taxon>Caldimonas</taxon>
    </lineage>
</organism>
<dbReference type="InterPro" id="IPR024654">
    <property type="entry name" value="Calcineurin-like_PHP_lpxH"/>
</dbReference>
<feature type="domain" description="Calcineurin-like phosphoesterase" evidence="2">
    <location>
        <begin position="1"/>
        <end position="188"/>
    </location>
</feature>
<dbReference type="CDD" id="cd00838">
    <property type="entry name" value="MPP_superfamily"/>
    <property type="match status" value="1"/>
</dbReference>
<dbReference type="AlphaFoldDB" id="A0A2S5T7W0"/>
<evidence type="ECO:0000256" key="1">
    <source>
        <dbReference type="ARBA" id="ARBA00008950"/>
    </source>
</evidence>
<protein>
    <submittedName>
        <fullName evidence="3">YfcE family phosphodiesterase</fullName>
    </submittedName>
</protein>
<dbReference type="Pfam" id="PF12850">
    <property type="entry name" value="Metallophos_2"/>
    <property type="match status" value="1"/>
</dbReference>
<dbReference type="EMBL" id="PSNY01000003">
    <property type="protein sequence ID" value="PPE71080.1"/>
    <property type="molecule type" value="Genomic_DNA"/>
</dbReference>
<dbReference type="InterPro" id="IPR011152">
    <property type="entry name" value="Pesterase_MJ0912"/>
</dbReference>
<comment type="caution">
    <text evidence="3">The sequence shown here is derived from an EMBL/GenBank/DDBJ whole genome shotgun (WGS) entry which is preliminary data.</text>
</comment>
<dbReference type="InterPro" id="IPR029052">
    <property type="entry name" value="Metallo-depent_PP-like"/>
</dbReference>
<name>A0A2S5T7W0_9BURK</name>
<dbReference type="PANTHER" id="PTHR42850">
    <property type="entry name" value="METALLOPHOSPHOESTERASE"/>
    <property type="match status" value="1"/>
</dbReference>
<dbReference type="PIRSF" id="PIRSF000883">
    <property type="entry name" value="Pesterase_MJ0912"/>
    <property type="match status" value="1"/>
</dbReference>
<accession>A0A2S5T7W0</accession>
<comment type="similarity">
    <text evidence="1">Belongs to the metallophosphoesterase superfamily. YfcE family.</text>
</comment>
<dbReference type="Proteomes" id="UP000239406">
    <property type="component" value="Unassembled WGS sequence"/>
</dbReference>
<dbReference type="SUPFAM" id="SSF56300">
    <property type="entry name" value="Metallo-dependent phosphatases"/>
    <property type="match status" value="1"/>
</dbReference>
<dbReference type="RefSeq" id="WP_104356341.1">
    <property type="nucleotide sequence ID" value="NZ_CP064338.1"/>
</dbReference>
<dbReference type="PANTHER" id="PTHR42850:SF2">
    <property type="entry name" value="BLL5683 PROTEIN"/>
    <property type="match status" value="1"/>
</dbReference>
<evidence type="ECO:0000259" key="2">
    <source>
        <dbReference type="Pfam" id="PF12850"/>
    </source>
</evidence>